<dbReference type="GO" id="GO:0004843">
    <property type="term" value="F:cysteine-type deubiquitinase activity"/>
    <property type="evidence" value="ECO:0007669"/>
    <property type="project" value="InterPro"/>
</dbReference>
<dbReference type="PANTHER" id="PTHR21646:SF23">
    <property type="entry name" value="UBIQUITIN CARBOXYL-TERMINAL HYDROLASE USP2"/>
    <property type="match status" value="1"/>
</dbReference>
<comment type="similarity">
    <text evidence="1">Belongs to the peptidase C19 family.</text>
</comment>
<dbReference type="EMBL" id="MU006228">
    <property type="protein sequence ID" value="KAF2825302.1"/>
    <property type="molecule type" value="Genomic_DNA"/>
</dbReference>
<sequence>MSAAAPLPPPAPPTATAMNTNGYTNGAHGNGADGWGGSDGAGDPRGGGGTYPPIAEIVASASETVEALKNHTIKHLLEQGRRRFNGAKLMLTARSPIAGAYWEYLVAYQIVVDLIPRHRDYYDTVEGSRSQVHRDFKELLKEIKSSEEQFVRIKEIIKNDNRRNGAQHSRSSSSLSSTTRNSSTVSRRDDELMLPDVPTSFPSVPQESPRKKPTVQPKPQSLHGRAVHQSTSSVNGTSDLTQRFANLRGLDTTSARSSQDLSVKMPSPADYNSSGRPQGPRDMMPPPLNTQFAASLPKEPSPTYSPARNISGPASINPPRSTPRSMNGTGGRTNSIAASSASSHAPNANGVSGSYFPSQHTPRQQPARTGSVSKTVELEIDADKLYDYIRMFKVLLIDVRNRADFDAGHIYARHIMCIEPATLRDGYSADQLRDRLVISPDEELHIFDARDEYDVVVYYDESTRDSSFLTKHDRNESETALKCLFDTLHEFNIDKPLKRPPVFLRGGLAAWVEIVGPQGLMVSTTSALTVGGQTRSRAIRRSPAASHLAKNNPHRRRRREFVPMDAEEEQRWLDEARKGRAVLEQPEAEGDQEEPASPFYRTTEEFLRRYPDVEAEQSMMHPLSRPPSGNHYVPPAIPVAPSRPAPSVPRVSYGGVHERQVAPQGRGNQPPVYLSQPRFSNVRMHKTGLLNFGVTCYMNSVVQCLSGHLLLSDLFLTGRYQRDLQKDNWKGTKGILPEAYATLVSNLFKGDVSSVRPSTFRRICGHFNSQWGIDEQQDAKEFLEFVLDYLHEDLNVTWNKSPLKALNEQQELQREQFPCQYAAKVEWGRYQHRDMSVIGGMFAGQHASQLTCQACGVTSTTYEAFWSLSLEIPNVESCDLRDCLRSYCAAERLAGDELWRCPRCKKDREAVKKITITRAPDTLVVHFKRFSASRTESARKIRTPVHFPLQSLDMGPFIEPAMTAKEEDYVARNARDGPAQVASIRADPTMNGPFQYNAYAVIWHIGATLGSGHYIAFVKDKAKGTWRSFNDDKIIDFEPANLAPQNRLQNEKAYIVFYERERVAGGTF</sequence>
<evidence type="ECO:0000256" key="2">
    <source>
        <dbReference type="SAM" id="MobiDB-lite"/>
    </source>
</evidence>
<dbReference type="InterPro" id="IPR038765">
    <property type="entry name" value="Papain-like_cys_pep_sf"/>
</dbReference>
<feature type="compositionally biased region" description="Low complexity" evidence="2">
    <location>
        <begin position="169"/>
        <end position="185"/>
    </location>
</feature>
<reference evidence="5" key="1">
    <citation type="journal article" date="2020" name="Stud. Mycol.">
        <title>101 Dothideomycetes genomes: a test case for predicting lifestyles and emergence of pathogens.</title>
        <authorList>
            <person name="Haridas S."/>
            <person name="Albert R."/>
            <person name="Binder M."/>
            <person name="Bloem J."/>
            <person name="Labutti K."/>
            <person name="Salamov A."/>
            <person name="Andreopoulos B."/>
            <person name="Baker S."/>
            <person name="Barry K."/>
            <person name="Bills G."/>
            <person name="Bluhm B."/>
            <person name="Cannon C."/>
            <person name="Castanera R."/>
            <person name="Culley D."/>
            <person name="Daum C."/>
            <person name="Ezra D."/>
            <person name="Gonzalez J."/>
            <person name="Henrissat B."/>
            <person name="Kuo A."/>
            <person name="Liang C."/>
            <person name="Lipzen A."/>
            <person name="Lutzoni F."/>
            <person name="Magnuson J."/>
            <person name="Mondo S."/>
            <person name="Nolan M."/>
            <person name="Ohm R."/>
            <person name="Pangilinan J."/>
            <person name="Park H.-J."/>
            <person name="Ramirez L."/>
            <person name="Alfaro M."/>
            <person name="Sun H."/>
            <person name="Tritt A."/>
            <person name="Yoshinaga Y."/>
            <person name="Zwiers L.-H."/>
            <person name="Turgeon B."/>
            <person name="Goodwin S."/>
            <person name="Spatafora J."/>
            <person name="Crous P."/>
            <person name="Grigoriev I."/>
        </authorList>
    </citation>
    <scope>NUCLEOTIDE SEQUENCE</scope>
    <source>
        <strain evidence="5">CBS 113818</strain>
    </source>
</reference>
<dbReference type="SMART" id="SM00450">
    <property type="entry name" value="RHOD"/>
    <property type="match status" value="1"/>
</dbReference>
<feature type="compositionally biased region" description="Polar residues" evidence="2">
    <location>
        <begin position="228"/>
        <end position="238"/>
    </location>
</feature>
<gene>
    <name evidence="5" type="ORF">CC86DRAFT_456520</name>
</gene>
<dbReference type="FunFam" id="3.90.70.10:FF:000125">
    <property type="entry name" value="Ubiquitin C-terminal hydrolase, putative"/>
    <property type="match status" value="1"/>
</dbReference>
<feature type="compositionally biased region" description="Polar residues" evidence="2">
    <location>
        <begin position="302"/>
        <end position="327"/>
    </location>
</feature>
<dbReference type="InterPro" id="IPR036873">
    <property type="entry name" value="Rhodanese-like_dom_sf"/>
</dbReference>
<evidence type="ECO:0000259" key="3">
    <source>
        <dbReference type="PROSITE" id="PS50206"/>
    </source>
</evidence>
<keyword evidence="6" id="KW-1185">Reference proteome</keyword>
<dbReference type="GO" id="GO:0016579">
    <property type="term" value="P:protein deubiquitination"/>
    <property type="evidence" value="ECO:0007669"/>
    <property type="project" value="InterPro"/>
</dbReference>
<dbReference type="AlphaFoldDB" id="A0A6A6ZWA2"/>
<organism evidence="5 6">
    <name type="scientific">Ophiobolus disseminans</name>
    <dbReference type="NCBI Taxonomy" id="1469910"/>
    <lineage>
        <taxon>Eukaryota</taxon>
        <taxon>Fungi</taxon>
        <taxon>Dikarya</taxon>
        <taxon>Ascomycota</taxon>
        <taxon>Pezizomycotina</taxon>
        <taxon>Dothideomycetes</taxon>
        <taxon>Pleosporomycetidae</taxon>
        <taxon>Pleosporales</taxon>
        <taxon>Pleosporineae</taxon>
        <taxon>Phaeosphaeriaceae</taxon>
        <taxon>Ophiobolus</taxon>
    </lineage>
</organism>
<dbReference type="PANTHER" id="PTHR21646">
    <property type="entry name" value="UBIQUITIN CARBOXYL-TERMINAL HYDROLASE"/>
    <property type="match status" value="1"/>
</dbReference>
<feature type="region of interest" description="Disordered" evidence="2">
    <location>
        <begin position="1"/>
        <end position="53"/>
    </location>
</feature>
<dbReference type="PROSITE" id="PS50206">
    <property type="entry name" value="RHODANESE_3"/>
    <property type="match status" value="1"/>
</dbReference>
<dbReference type="Proteomes" id="UP000799424">
    <property type="component" value="Unassembled WGS sequence"/>
</dbReference>
<feature type="compositionally biased region" description="Polar residues" evidence="2">
    <location>
        <begin position="350"/>
        <end position="371"/>
    </location>
</feature>
<feature type="domain" description="USP" evidence="4">
    <location>
        <begin position="687"/>
        <end position="1061"/>
    </location>
</feature>
<dbReference type="InterPro" id="IPR001763">
    <property type="entry name" value="Rhodanese-like_dom"/>
</dbReference>
<dbReference type="SUPFAM" id="SSF54001">
    <property type="entry name" value="Cysteine proteinases"/>
    <property type="match status" value="1"/>
</dbReference>
<dbReference type="OrthoDB" id="292964at2759"/>
<proteinExistence type="inferred from homology"/>
<dbReference type="InterPro" id="IPR001394">
    <property type="entry name" value="Peptidase_C19_UCH"/>
</dbReference>
<feature type="compositionally biased region" description="Low complexity" evidence="2">
    <location>
        <begin position="334"/>
        <end position="349"/>
    </location>
</feature>
<dbReference type="InterPro" id="IPR028889">
    <property type="entry name" value="USP"/>
</dbReference>
<evidence type="ECO:0000313" key="5">
    <source>
        <dbReference type="EMBL" id="KAF2825302.1"/>
    </source>
</evidence>
<feature type="compositionally biased region" description="Gly residues" evidence="2">
    <location>
        <begin position="28"/>
        <end position="50"/>
    </location>
</feature>
<feature type="compositionally biased region" description="Polar residues" evidence="2">
    <location>
        <begin position="251"/>
        <end position="261"/>
    </location>
</feature>
<dbReference type="Pfam" id="PF00581">
    <property type="entry name" value="Rhodanese"/>
    <property type="match status" value="1"/>
</dbReference>
<dbReference type="SUPFAM" id="SSF52821">
    <property type="entry name" value="Rhodanese/Cell cycle control phosphatase"/>
    <property type="match status" value="1"/>
</dbReference>
<dbReference type="InterPro" id="IPR050185">
    <property type="entry name" value="Ub_carboxyl-term_hydrolase"/>
</dbReference>
<feature type="region of interest" description="Disordered" evidence="2">
    <location>
        <begin position="250"/>
        <end position="371"/>
    </location>
</feature>
<feature type="compositionally biased region" description="Pro residues" evidence="2">
    <location>
        <begin position="1"/>
        <end position="13"/>
    </location>
</feature>
<protein>
    <submittedName>
        <fullName evidence="5">Cysteine proteinase</fullName>
    </submittedName>
</protein>
<feature type="region of interest" description="Disordered" evidence="2">
    <location>
        <begin position="533"/>
        <end position="566"/>
    </location>
</feature>
<evidence type="ECO:0000259" key="4">
    <source>
        <dbReference type="PROSITE" id="PS50235"/>
    </source>
</evidence>
<dbReference type="CDD" id="cd02674">
    <property type="entry name" value="Peptidase_C19R"/>
    <property type="match status" value="1"/>
</dbReference>
<feature type="region of interest" description="Disordered" evidence="2">
    <location>
        <begin position="161"/>
        <end position="238"/>
    </location>
</feature>
<evidence type="ECO:0000256" key="1">
    <source>
        <dbReference type="ARBA" id="ARBA00009085"/>
    </source>
</evidence>
<feature type="domain" description="Rhodanese" evidence="3">
    <location>
        <begin position="390"/>
        <end position="520"/>
    </location>
</feature>
<accession>A0A6A6ZWA2</accession>
<dbReference type="PROSITE" id="PS50235">
    <property type="entry name" value="USP_3"/>
    <property type="match status" value="1"/>
</dbReference>
<dbReference type="Gene3D" id="3.40.250.10">
    <property type="entry name" value="Rhodanese-like domain"/>
    <property type="match status" value="1"/>
</dbReference>
<dbReference type="Pfam" id="PF00443">
    <property type="entry name" value="UCH"/>
    <property type="match status" value="1"/>
</dbReference>
<dbReference type="Gene3D" id="3.90.70.10">
    <property type="entry name" value="Cysteine proteinases"/>
    <property type="match status" value="1"/>
</dbReference>
<evidence type="ECO:0000313" key="6">
    <source>
        <dbReference type="Proteomes" id="UP000799424"/>
    </source>
</evidence>
<name>A0A6A6ZWA2_9PLEO</name>